<dbReference type="Proteomes" id="UP001595817">
    <property type="component" value="Unassembled WGS sequence"/>
</dbReference>
<evidence type="ECO:0000313" key="1">
    <source>
        <dbReference type="EMBL" id="MFC4410286.1"/>
    </source>
</evidence>
<gene>
    <name evidence="1" type="ORF">ACFOZY_07530</name>
</gene>
<protein>
    <recommendedName>
        <fullName evidence="3">Transposase</fullName>
    </recommendedName>
</protein>
<reference evidence="2" key="1">
    <citation type="journal article" date="2019" name="Int. J. Syst. Evol. Microbiol.">
        <title>The Global Catalogue of Microorganisms (GCM) 10K type strain sequencing project: providing services to taxonomists for standard genome sequencing and annotation.</title>
        <authorList>
            <consortium name="The Broad Institute Genomics Platform"/>
            <consortium name="The Broad Institute Genome Sequencing Center for Infectious Disease"/>
            <person name="Wu L."/>
            <person name="Ma J."/>
        </authorList>
    </citation>
    <scope>NUCLEOTIDE SEQUENCE [LARGE SCALE GENOMIC DNA]</scope>
    <source>
        <strain evidence="2">CCUG 59778</strain>
    </source>
</reference>
<proteinExistence type="predicted"/>
<comment type="caution">
    <text evidence="1">The sequence shown here is derived from an EMBL/GenBank/DDBJ whole genome shotgun (WGS) entry which is preliminary data.</text>
</comment>
<organism evidence="1 2">
    <name type="scientific">Chungangia koreensis</name>
    <dbReference type="NCBI Taxonomy" id="752657"/>
    <lineage>
        <taxon>Bacteria</taxon>
        <taxon>Bacillati</taxon>
        <taxon>Bacillota</taxon>
        <taxon>Bacilli</taxon>
        <taxon>Lactobacillales</taxon>
        <taxon>Chungangia</taxon>
    </lineage>
</organism>
<sequence>MSKETMYVSISHKGVYRYPHESPWEFKIEVDREMIPVFQQLFSQINDIEFANFWRSHLPYVPYHLDKENDQIDYRTKKLYALVHEFGDQESKEFVEKLPYFS</sequence>
<dbReference type="RefSeq" id="WP_378153956.1">
    <property type="nucleotide sequence ID" value="NZ_JBHSEC010000013.1"/>
</dbReference>
<dbReference type="EMBL" id="JBHSEC010000013">
    <property type="protein sequence ID" value="MFC4410286.1"/>
    <property type="molecule type" value="Genomic_DNA"/>
</dbReference>
<evidence type="ECO:0008006" key="3">
    <source>
        <dbReference type="Google" id="ProtNLM"/>
    </source>
</evidence>
<name>A0ABV8X450_9LACT</name>
<keyword evidence="2" id="KW-1185">Reference proteome</keyword>
<evidence type="ECO:0000313" key="2">
    <source>
        <dbReference type="Proteomes" id="UP001595817"/>
    </source>
</evidence>
<accession>A0ABV8X450</accession>